<evidence type="ECO:0000256" key="4">
    <source>
        <dbReference type="PIRNR" id="PIRNR011789"/>
    </source>
</evidence>
<dbReference type="InterPro" id="IPR011856">
    <property type="entry name" value="tRNA_endonuc-like_dom_sf"/>
</dbReference>
<dbReference type="GO" id="GO:0000213">
    <property type="term" value="F:tRNA-intron lyase activity"/>
    <property type="evidence" value="ECO:0007669"/>
    <property type="project" value="UniProtKB-UniRule"/>
</dbReference>
<evidence type="ECO:0000256" key="5">
    <source>
        <dbReference type="PIRSR" id="PIRSR011789-1"/>
    </source>
</evidence>
<keyword evidence="9" id="KW-1185">Reference proteome</keyword>
<feature type="active site" evidence="5">
    <location>
        <position position="299"/>
    </location>
</feature>
<dbReference type="Proteomes" id="UP000298138">
    <property type="component" value="Unassembled WGS sequence"/>
</dbReference>
<dbReference type="InterPro" id="IPR016589">
    <property type="entry name" value="tRNA_splic_SEN2"/>
</dbReference>
<proteinExistence type="inferred from homology"/>
<sequence>MSTPAVRPPRRRPDYNTIHAKPLPVSITPYPPLIPHNPLSLLQILYTFFFCRQSCLPSPLYTAKFSEMTRCVHVTDERSMMALWNDGFFGKGSLSRSEPTWLSRRRRELGIIGKDEALTAEEITERRRKERKDFKLERARAEKERIQKQLEEERKATGSTETAASTPTPSVQEKEEGEKDVPVSEHVEVAKASVQPPQPKTELVDVENLEHLQLTPEEAFFLAFGLGCLQVLDGTNKPISSTALFTLFRRWSHFPPLPDHMPLQPDDTFILSYVIYHHFRSLGWVVRPGVKFGVDYLLYNRGPVFSHAEFGIVILPSYSHPSWSAVDESRKKAARKPWHWLHCVNRVSAQVKKTIILVYVDVPPPEEVEKGLPVKELLKKYRVREFSLRRFVVSRNRD</sequence>
<dbReference type="PIRSF" id="PIRSF011789">
    <property type="entry name" value="tRNA_splic_SEN2"/>
    <property type="match status" value="1"/>
</dbReference>
<feature type="active site" evidence="5">
    <location>
        <position position="353"/>
    </location>
</feature>
<dbReference type="GO" id="GO:0005737">
    <property type="term" value="C:cytoplasm"/>
    <property type="evidence" value="ECO:0007669"/>
    <property type="project" value="TreeGrafter"/>
</dbReference>
<dbReference type="PANTHER" id="PTHR21227">
    <property type="entry name" value="TRNA-SPLICING ENDONUCLEASE SUBUNIT SEN2"/>
    <property type="match status" value="1"/>
</dbReference>
<dbReference type="PANTHER" id="PTHR21227:SF0">
    <property type="entry name" value="TRNA-SPLICING ENDONUCLEASE SUBUNIT SEN2"/>
    <property type="match status" value="1"/>
</dbReference>
<dbReference type="GO" id="GO:0000214">
    <property type="term" value="C:tRNA-intron endonuclease complex"/>
    <property type="evidence" value="ECO:0007669"/>
    <property type="project" value="UniProtKB-UniRule"/>
</dbReference>
<dbReference type="FunCoup" id="A0A4S2N0N6">
    <property type="interactions" value="60"/>
</dbReference>
<dbReference type="OrthoDB" id="10249562at2759"/>
<reference evidence="8 9" key="1">
    <citation type="submission" date="2019-04" db="EMBL/GenBank/DDBJ databases">
        <title>Comparative genomics and transcriptomics to analyze fruiting body development in filamentous ascomycetes.</title>
        <authorList>
            <consortium name="DOE Joint Genome Institute"/>
            <person name="Lutkenhaus R."/>
            <person name="Traeger S."/>
            <person name="Breuer J."/>
            <person name="Kuo A."/>
            <person name="Lipzen A."/>
            <person name="Pangilinan J."/>
            <person name="Dilworth D."/>
            <person name="Sandor L."/>
            <person name="Poggeler S."/>
            <person name="Barry K."/>
            <person name="Grigoriev I.V."/>
            <person name="Nowrousian M."/>
        </authorList>
    </citation>
    <scope>NUCLEOTIDE SEQUENCE [LARGE SCALE GENOMIC DNA]</scope>
    <source>
        <strain evidence="8 9">CBS 389.68</strain>
    </source>
</reference>
<feature type="region of interest" description="Disordered" evidence="6">
    <location>
        <begin position="151"/>
        <end position="182"/>
    </location>
</feature>
<dbReference type="GO" id="GO:0003676">
    <property type="term" value="F:nucleic acid binding"/>
    <property type="evidence" value="ECO:0007669"/>
    <property type="project" value="InterPro"/>
</dbReference>
<evidence type="ECO:0000256" key="6">
    <source>
        <dbReference type="SAM" id="MobiDB-lite"/>
    </source>
</evidence>
<dbReference type="EC" id="4.6.1.16" evidence="4"/>
<dbReference type="EMBL" id="ML220114">
    <property type="protein sequence ID" value="TGZ82668.1"/>
    <property type="molecule type" value="Genomic_DNA"/>
</dbReference>
<evidence type="ECO:0000259" key="7">
    <source>
        <dbReference type="Pfam" id="PF01974"/>
    </source>
</evidence>
<dbReference type="InParanoid" id="A0A4S2N0N6"/>
<evidence type="ECO:0000256" key="1">
    <source>
        <dbReference type="ARBA" id="ARBA00008078"/>
    </source>
</evidence>
<dbReference type="CDD" id="cd22363">
    <property type="entry name" value="tRNA-intron_lyase_C"/>
    <property type="match status" value="1"/>
</dbReference>
<organism evidence="8 9">
    <name type="scientific">Ascodesmis nigricans</name>
    <dbReference type="NCBI Taxonomy" id="341454"/>
    <lineage>
        <taxon>Eukaryota</taxon>
        <taxon>Fungi</taxon>
        <taxon>Dikarya</taxon>
        <taxon>Ascomycota</taxon>
        <taxon>Pezizomycotina</taxon>
        <taxon>Pezizomycetes</taxon>
        <taxon>Pezizales</taxon>
        <taxon>Ascodesmidaceae</taxon>
        <taxon>Ascodesmis</taxon>
    </lineage>
</organism>
<comment type="similarity">
    <text evidence="1 4">Belongs to the tRNA-intron endonuclease family.</text>
</comment>
<dbReference type="Gene3D" id="3.40.1350.10">
    <property type="match status" value="1"/>
</dbReference>
<evidence type="ECO:0000256" key="2">
    <source>
        <dbReference type="ARBA" id="ARBA00022694"/>
    </source>
</evidence>
<evidence type="ECO:0000256" key="3">
    <source>
        <dbReference type="ARBA" id="ARBA00023239"/>
    </source>
</evidence>
<dbReference type="GO" id="GO:0000379">
    <property type="term" value="P:tRNA-type intron splice site recognition and cleavage"/>
    <property type="evidence" value="ECO:0007669"/>
    <property type="project" value="TreeGrafter"/>
</dbReference>
<protein>
    <recommendedName>
        <fullName evidence="4">tRNA-splicing endonuclease subunit Sen2</fullName>
        <ecNumber evidence="4">4.6.1.16</ecNumber>
    </recommendedName>
</protein>
<feature type="domain" description="tRNA intron endonuclease catalytic" evidence="7">
    <location>
        <begin position="269"/>
        <end position="361"/>
    </location>
</feature>
<dbReference type="AlphaFoldDB" id="A0A4S2N0N6"/>
<dbReference type="InterPro" id="IPR006676">
    <property type="entry name" value="tRNA_splic"/>
</dbReference>
<dbReference type="FunFam" id="3.40.1350.10:FF:000007">
    <property type="entry name" value="tRNA-splicing endonuclease subunit Sen2"/>
    <property type="match status" value="1"/>
</dbReference>
<keyword evidence="3 4" id="KW-0456">Lyase</keyword>
<accession>A0A4S2N0N6</accession>
<comment type="function">
    <text evidence="4">Constitutes one of the two catalytic subunit of the tRNA-splicing endonuclease complex, a complex responsible for identification and cleavage of the splice sites in pre-tRNA. It cleaves pre-tRNA at the 5'- and 3'-splice sites to release the intron. The products are an intron and two tRNA half-molecules bearing 2',3'-cyclic phosphate and 5'-OH termini. There are no conserved sequences at the splice sites, but the intron is invariably located at the same site in the gene, placing the splice sites an invariant distance from the constant structural features of the tRNA body.</text>
</comment>
<dbReference type="STRING" id="341454.A0A4S2N0N6"/>
<dbReference type="InterPro" id="IPR036167">
    <property type="entry name" value="tRNA_intron_Endo_cat-like_sf"/>
</dbReference>
<dbReference type="InterPro" id="IPR006677">
    <property type="entry name" value="tRNA_intron_Endonuc_cat-like"/>
</dbReference>
<gene>
    <name evidence="8" type="ORF">EX30DRAFT_328435</name>
</gene>
<feature type="compositionally biased region" description="Low complexity" evidence="6">
    <location>
        <begin position="157"/>
        <end position="170"/>
    </location>
</feature>
<evidence type="ECO:0000313" key="8">
    <source>
        <dbReference type="EMBL" id="TGZ82668.1"/>
    </source>
</evidence>
<dbReference type="SUPFAM" id="SSF53032">
    <property type="entry name" value="tRNA-intron endonuclease catalytic domain-like"/>
    <property type="match status" value="1"/>
</dbReference>
<evidence type="ECO:0000313" key="9">
    <source>
        <dbReference type="Proteomes" id="UP000298138"/>
    </source>
</evidence>
<feature type="compositionally biased region" description="Basic and acidic residues" evidence="6">
    <location>
        <begin position="172"/>
        <end position="182"/>
    </location>
</feature>
<feature type="active site" evidence="5">
    <location>
        <position position="307"/>
    </location>
</feature>
<keyword evidence="2 4" id="KW-0819">tRNA processing</keyword>
<name>A0A4S2N0N6_9PEZI</name>
<dbReference type="Pfam" id="PF01974">
    <property type="entry name" value="tRNA_int_endo"/>
    <property type="match status" value="1"/>
</dbReference>